<dbReference type="EC" id="4.1.3.17" evidence="9"/>
<evidence type="ECO:0000256" key="7">
    <source>
        <dbReference type="ARBA" id="ARBA00025046"/>
    </source>
</evidence>
<reference evidence="10 11" key="1">
    <citation type="submission" date="2016-10" db="EMBL/GenBank/DDBJ databases">
        <title>Complete genome sequences of three Cupriavidus strains isolated from various Malaysian environments.</title>
        <authorList>
            <person name="Abdullah A.A.-A."/>
            <person name="Shafie N.A.H."/>
            <person name="Lau N.S."/>
        </authorList>
    </citation>
    <scope>NUCLEOTIDE SEQUENCE [LARGE SCALE GENOMIC DNA]</scope>
    <source>
        <strain evidence="10 11">USMAA1020</strain>
    </source>
</reference>
<proteinExistence type="inferred from homology"/>
<organism evidence="10 11">
    <name type="scientific">Cupriavidus malaysiensis</name>
    <dbReference type="NCBI Taxonomy" id="367825"/>
    <lineage>
        <taxon>Bacteria</taxon>
        <taxon>Pseudomonadati</taxon>
        <taxon>Pseudomonadota</taxon>
        <taxon>Betaproteobacteria</taxon>
        <taxon>Burkholderiales</taxon>
        <taxon>Burkholderiaceae</taxon>
        <taxon>Cupriavidus</taxon>
    </lineage>
</organism>
<protein>
    <recommendedName>
        <fullName evidence="9">4-hydroxy-4-methyl-2-oxoglutarate aldolase</fullName>
        <shortName evidence="9">HMG aldolase</shortName>
        <ecNumber evidence="9">4.1.1.112</ecNumber>
        <ecNumber evidence="9">4.1.3.17</ecNumber>
    </recommendedName>
    <alternativeName>
        <fullName evidence="9">Oxaloacetate decarboxylase</fullName>
    </alternativeName>
</protein>
<evidence type="ECO:0000256" key="5">
    <source>
        <dbReference type="ARBA" id="ARBA00022723"/>
    </source>
</evidence>
<dbReference type="RefSeq" id="WP_071070024.1">
    <property type="nucleotide sequence ID" value="NZ_CP017754.1"/>
</dbReference>
<comment type="cofactor">
    <cofactor evidence="2 9">
        <name>a divalent metal cation</name>
        <dbReference type="ChEBI" id="CHEBI:60240"/>
    </cofactor>
</comment>
<comment type="catalytic activity">
    <reaction evidence="1 9">
        <text>4-hydroxy-4-methyl-2-oxoglutarate = 2 pyruvate</text>
        <dbReference type="Rhea" id="RHEA:22748"/>
        <dbReference type="ChEBI" id="CHEBI:15361"/>
        <dbReference type="ChEBI" id="CHEBI:58276"/>
        <dbReference type="EC" id="4.1.3.17"/>
    </reaction>
</comment>
<accession>A0ABM6F5V1</accession>
<dbReference type="InterPro" id="IPR010203">
    <property type="entry name" value="RraA"/>
</dbReference>
<dbReference type="EMBL" id="CP017754">
    <property type="protein sequence ID" value="AOZ06829.1"/>
    <property type="molecule type" value="Genomic_DNA"/>
</dbReference>
<sequence length="167" mass="17366">MIFATTDLCDANEPAIAAGTLRVLAPVFARQLGKRATFAGQAATLKVFEDNSLVRAVLETPGEGRVLVVDGGGSLRCALVGGNLGQLADKNGWVGIVVNGCVRDTDELNACEVGVRALAVHPQKSQKRNVGEREVAVQMPGGVVHPGDWVYADADGVLVADKPLHAG</sequence>
<dbReference type="PANTHER" id="PTHR33254:SF4">
    <property type="entry name" value="4-HYDROXY-4-METHYL-2-OXOGLUTARATE ALDOLASE 3-RELATED"/>
    <property type="match status" value="1"/>
</dbReference>
<evidence type="ECO:0000256" key="8">
    <source>
        <dbReference type="ARBA" id="ARBA00047973"/>
    </source>
</evidence>
<keyword evidence="6 9" id="KW-0456">Lyase</keyword>
<dbReference type="InterPro" id="IPR005493">
    <property type="entry name" value="RraA/RraA-like"/>
</dbReference>
<evidence type="ECO:0000256" key="2">
    <source>
        <dbReference type="ARBA" id="ARBA00001968"/>
    </source>
</evidence>
<evidence type="ECO:0000256" key="6">
    <source>
        <dbReference type="ARBA" id="ARBA00023239"/>
    </source>
</evidence>
<evidence type="ECO:0000256" key="4">
    <source>
        <dbReference type="ARBA" id="ARBA00011233"/>
    </source>
</evidence>
<comment type="subunit">
    <text evidence="4 9">Homotrimer.</text>
</comment>
<evidence type="ECO:0000256" key="1">
    <source>
        <dbReference type="ARBA" id="ARBA00001342"/>
    </source>
</evidence>
<name>A0ABM6F5V1_9BURK</name>
<comment type="similarity">
    <text evidence="3 9">Belongs to the class II aldolase/RraA-like family.</text>
</comment>
<dbReference type="Gene3D" id="3.50.30.40">
    <property type="entry name" value="Ribonuclease E inhibitor RraA/RraA-like"/>
    <property type="match status" value="1"/>
</dbReference>
<comment type="function">
    <text evidence="7 9">Catalyzes the aldol cleavage of 4-hydroxy-4-methyl-2-oxoglutarate (HMG) into 2 molecules of pyruvate. Also contains a secondary oxaloacetate (OAA) decarboxylase activity due to the common pyruvate enolate transition state formed following C-C bond cleavage in the retro-aldol and decarboxylation reactions.</text>
</comment>
<evidence type="ECO:0000313" key="10">
    <source>
        <dbReference type="EMBL" id="AOZ06829.1"/>
    </source>
</evidence>
<comment type="catalytic activity">
    <reaction evidence="8 9">
        <text>oxaloacetate + H(+) = pyruvate + CO2</text>
        <dbReference type="Rhea" id="RHEA:15641"/>
        <dbReference type="ChEBI" id="CHEBI:15361"/>
        <dbReference type="ChEBI" id="CHEBI:15378"/>
        <dbReference type="ChEBI" id="CHEBI:16452"/>
        <dbReference type="ChEBI" id="CHEBI:16526"/>
        <dbReference type="EC" id="4.1.1.112"/>
    </reaction>
</comment>
<dbReference type="CDD" id="cd16841">
    <property type="entry name" value="RraA_family"/>
    <property type="match status" value="1"/>
</dbReference>
<evidence type="ECO:0000313" key="11">
    <source>
        <dbReference type="Proteomes" id="UP000177515"/>
    </source>
</evidence>
<keyword evidence="11" id="KW-1185">Reference proteome</keyword>
<dbReference type="Pfam" id="PF03737">
    <property type="entry name" value="RraA-like"/>
    <property type="match status" value="1"/>
</dbReference>
<gene>
    <name evidence="10" type="ORF">BKK80_14125</name>
</gene>
<dbReference type="PANTHER" id="PTHR33254">
    <property type="entry name" value="4-HYDROXY-4-METHYL-2-OXOGLUTARATE ALDOLASE 3-RELATED"/>
    <property type="match status" value="1"/>
</dbReference>
<evidence type="ECO:0000256" key="9">
    <source>
        <dbReference type="RuleBase" id="RU004338"/>
    </source>
</evidence>
<dbReference type="SUPFAM" id="SSF89562">
    <property type="entry name" value="RraA-like"/>
    <property type="match status" value="1"/>
</dbReference>
<dbReference type="NCBIfam" id="TIGR01935">
    <property type="entry name" value="NOT-MenG"/>
    <property type="match status" value="1"/>
</dbReference>
<evidence type="ECO:0000256" key="3">
    <source>
        <dbReference type="ARBA" id="ARBA00008621"/>
    </source>
</evidence>
<keyword evidence="5 9" id="KW-0479">Metal-binding</keyword>
<dbReference type="NCBIfam" id="NF006875">
    <property type="entry name" value="PRK09372.1"/>
    <property type="match status" value="1"/>
</dbReference>
<dbReference type="EC" id="4.1.1.112" evidence="9"/>
<dbReference type="Proteomes" id="UP000177515">
    <property type="component" value="Chromosome 1"/>
</dbReference>
<dbReference type="InterPro" id="IPR036704">
    <property type="entry name" value="RraA/RraA-like_sf"/>
</dbReference>